<feature type="compositionally biased region" description="Basic residues" evidence="3">
    <location>
        <begin position="126"/>
        <end position="144"/>
    </location>
</feature>
<keyword evidence="7" id="KW-1185">Reference proteome</keyword>
<feature type="compositionally biased region" description="Low complexity" evidence="3">
    <location>
        <begin position="296"/>
        <end position="310"/>
    </location>
</feature>
<feature type="compositionally biased region" description="Basic and acidic residues" evidence="3">
    <location>
        <begin position="116"/>
        <end position="125"/>
    </location>
</feature>
<dbReference type="Gene3D" id="3.30.1370.210">
    <property type="match status" value="2"/>
</dbReference>
<evidence type="ECO:0000259" key="5">
    <source>
        <dbReference type="PROSITE" id="PS50103"/>
    </source>
</evidence>
<evidence type="ECO:0000313" key="7">
    <source>
        <dbReference type="Proteomes" id="UP001140562"/>
    </source>
</evidence>
<dbReference type="InterPro" id="IPR023780">
    <property type="entry name" value="Chromo_domain"/>
</dbReference>
<dbReference type="AlphaFoldDB" id="A0A9W8WZQ3"/>
<dbReference type="PROSITE" id="PS50013">
    <property type="entry name" value="CHROMO_2"/>
    <property type="match status" value="1"/>
</dbReference>
<feature type="compositionally biased region" description="Low complexity" evidence="3">
    <location>
        <begin position="197"/>
        <end position="211"/>
    </location>
</feature>
<dbReference type="EMBL" id="JAPEUV010000047">
    <property type="protein sequence ID" value="KAJ4336595.1"/>
    <property type="molecule type" value="Genomic_DNA"/>
</dbReference>
<feature type="region of interest" description="Disordered" evidence="3">
    <location>
        <begin position="1114"/>
        <end position="1148"/>
    </location>
</feature>
<dbReference type="OrthoDB" id="1918685at2759"/>
<feature type="region of interest" description="Disordered" evidence="3">
    <location>
        <begin position="643"/>
        <end position="684"/>
    </location>
</feature>
<feature type="zinc finger region" description="C3H1-type" evidence="2">
    <location>
        <begin position="431"/>
        <end position="460"/>
    </location>
</feature>
<feature type="domain" description="C3H1-type" evidence="5">
    <location>
        <begin position="546"/>
        <end position="576"/>
    </location>
</feature>
<reference evidence="6" key="1">
    <citation type="submission" date="2022-10" db="EMBL/GenBank/DDBJ databases">
        <title>Tapping the CABI collections for fungal endophytes: first genome assemblies for Collariella, Neodidymelliopsis, Ascochyta clinopodiicola, Didymella pomorum, Didymosphaeria variabile, Neocosmospora piperis and Neocucurbitaria cava.</title>
        <authorList>
            <person name="Hill R."/>
        </authorList>
    </citation>
    <scope>NUCLEOTIDE SEQUENCE</scope>
    <source>
        <strain evidence="6">IMI 360193</strain>
    </source>
</reference>
<dbReference type="GO" id="GO:0008270">
    <property type="term" value="F:zinc ion binding"/>
    <property type="evidence" value="ECO:0007669"/>
    <property type="project" value="UniProtKB-KW"/>
</dbReference>
<organism evidence="6 7">
    <name type="scientific">Didymella glomerata</name>
    <dbReference type="NCBI Taxonomy" id="749621"/>
    <lineage>
        <taxon>Eukaryota</taxon>
        <taxon>Fungi</taxon>
        <taxon>Dikarya</taxon>
        <taxon>Ascomycota</taxon>
        <taxon>Pezizomycotina</taxon>
        <taxon>Dothideomycetes</taxon>
        <taxon>Pleosporomycetidae</taxon>
        <taxon>Pleosporales</taxon>
        <taxon>Pleosporineae</taxon>
        <taxon>Didymellaceae</taxon>
        <taxon>Didymella</taxon>
    </lineage>
</organism>
<feature type="compositionally biased region" description="Basic and acidic residues" evidence="3">
    <location>
        <begin position="397"/>
        <end position="420"/>
    </location>
</feature>
<evidence type="ECO:0000256" key="2">
    <source>
        <dbReference type="PROSITE-ProRule" id="PRU00723"/>
    </source>
</evidence>
<feature type="zinc finger region" description="C3H1-type" evidence="2">
    <location>
        <begin position="606"/>
        <end position="636"/>
    </location>
</feature>
<accession>A0A9W8WZQ3</accession>
<dbReference type="Pfam" id="PF00385">
    <property type="entry name" value="Chromo"/>
    <property type="match status" value="1"/>
</dbReference>
<evidence type="ECO:0000259" key="4">
    <source>
        <dbReference type="PROSITE" id="PS50013"/>
    </source>
</evidence>
<dbReference type="InterPro" id="IPR000953">
    <property type="entry name" value="Chromo/chromo_shadow_dom"/>
</dbReference>
<sequence length="1148" mass="130432">MSALELLREVMSVPHNLVQDDTDTLSVTSTVEDEDVEVWYDTECIIAERDDEDECFLVKWEDYPLDQCKDAPHCTWEPPDNLEDTDLVTKWKQVKEELGTAAFRRENEKNIAAYNEAKRAAEDAKTRRHDKREKKRKKLQRRDRRVVFDDDNSEEEPLMTARRSGGLFVDEQRRTASGSQVKSTANARRPPTPRKAPLQQSSSEGEPSPEVQDSEDSLIGELRRKRKAKEKAERREAGKGPGSSILQKKKKKQLTDTAPETISGIPKSHEKGPQRANVSAVTTKTTLSTASGQNRTVMATTTAPETTDNAVSKTGGKAVHTAPPKQTNPGINFVDGPRERRREWSNTDTHFKKLHFRALAEKRARTEATPDFGELNFVNGPPPSLPKAVRNPSSDPYARRDITNHRVQEEDPDDRPRVGQDARPLASWEKDKFPMMCNAWKLSSNCVYGAERCNFMHRTHDPEGRPYQLGDIHNRVPQKYRKPPITCEYWYNGNRCKKPAEDCLYAHEDTGWTEVNGKPIEREHVAFTSVGSTPRDAPHVVPFKLQNPPVTCHYWLRDSDGCTKSEANCKYAHWNTGWAPPEHKSTDPPVQIDPNLRPRGVAPKHANPPITCPYWLKLDNGCSRADDECKFAHFNTGWTRTSMGQGQTVRMNPQQLPRSQSRGNTRLKEDVSISSGLQTSENPRFWKYDPTEEGGRRKDQVAAASRRVSLGFVSERGLDITDQSPDNVVEELVQSPLSIQDVLPVQVPAATTTSQLNAKIERLYNLNIGEMFHSIVPGDDQPLERRAMLLYSPEEQPEDVDLITRWLLMHDVQVSNLWYDGAWTQFHNDVSEGKSGIIIANPDFERWVELPGLSDVLKQRIRVWSVGLQPPPEYELAVSPNPPELRYDRVDVFPHGGLIYITDDVLDQKPQLALSIFKRFFAKIEQLRSVNGPTSPWLEVHDACLLWRLCVRPELMESLYQKCEENSAELAAQNPDDLSRAELYQLLTSTNYVDQDHPIEPLSLVQDKYPILSERRVIAEHPPLDYFNRAANSQEDANTHMVGYYAAMQSVDLRRTYRHFYVVHTEPEADCAIEWNASIHNIAGIITPEQCIEELSKPSKESMFDFLDWAMKPKERPSAVEPEQEEMGDAPMEMSSPAKEISTGLVAH</sequence>
<feature type="compositionally biased region" description="Polar residues" evidence="3">
    <location>
        <begin position="643"/>
        <end position="664"/>
    </location>
</feature>
<feature type="region of interest" description="Disordered" evidence="3">
    <location>
        <begin position="372"/>
        <end position="423"/>
    </location>
</feature>
<dbReference type="InterPro" id="IPR000571">
    <property type="entry name" value="Znf_CCCH"/>
</dbReference>
<feature type="compositionally biased region" description="Polar residues" evidence="3">
    <location>
        <begin position="276"/>
        <end position="295"/>
    </location>
</feature>
<feature type="compositionally biased region" description="Polar residues" evidence="3">
    <location>
        <begin position="672"/>
        <end position="682"/>
    </location>
</feature>
<keyword evidence="2" id="KW-0862">Zinc</keyword>
<dbReference type="Gene3D" id="2.40.50.40">
    <property type="match status" value="1"/>
</dbReference>
<protein>
    <submittedName>
        <fullName evidence="6">Uncharacterized protein</fullName>
    </submittedName>
</protein>
<dbReference type="PROSITE" id="PS50103">
    <property type="entry name" value="ZF_C3H1"/>
    <property type="match status" value="4"/>
</dbReference>
<dbReference type="GO" id="GO:0006338">
    <property type="term" value="P:chromatin remodeling"/>
    <property type="evidence" value="ECO:0007669"/>
    <property type="project" value="UniProtKB-ARBA"/>
</dbReference>
<dbReference type="SMART" id="SM00356">
    <property type="entry name" value="ZnF_C3H1"/>
    <property type="match status" value="4"/>
</dbReference>
<evidence type="ECO:0000256" key="1">
    <source>
        <dbReference type="ARBA" id="ARBA00011353"/>
    </source>
</evidence>
<name>A0A9W8WZQ3_9PLEO</name>
<feature type="domain" description="Chromo" evidence="4">
    <location>
        <begin position="40"/>
        <end position="93"/>
    </location>
</feature>
<keyword evidence="2" id="KW-0479">Metal-binding</keyword>
<feature type="domain" description="C3H1-type" evidence="5">
    <location>
        <begin position="606"/>
        <end position="636"/>
    </location>
</feature>
<dbReference type="SUPFAM" id="SSF54160">
    <property type="entry name" value="Chromo domain-like"/>
    <property type="match status" value="1"/>
</dbReference>
<evidence type="ECO:0000313" key="6">
    <source>
        <dbReference type="EMBL" id="KAJ4336595.1"/>
    </source>
</evidence>
<feature type="domain" description="C3H1-type" evidence="5">
    <location>
        <begin position="431"/>
        <end position="460"/>
    </location>
</feature>
<keyword evidence="2" id="KW-0863">Zinc-finger</keyword>
<comment type="subunit">
    <text evidence="1">Component of the NuA4 histone acetyltransferase complex.</text>
</comment>
<proteinExistence type="predicted"/>
<gene>
    <name evidence="6" type="ORF">N0V87_005303</name>
</gene>
<feature type="domain" description="C3H1-type" evidence="5">
    <location>
        <begin position="481"/>
        <end position="510"/>
    </location>
</feature>
<dbReference type="InterPro" id="IPR016197">
    <property type="entry name" value="Chromo-like_dom_sf"/>
</dbReference>
<dbReference type="Proteomes" id="UP001140562">
    <property type="component" value="Unassembled WGS sequence"/>
</dbReference>
<comment type="caution">
    <text evidence="6">The sequence shown here is derived from an EMBL/GenBank/DDBJ whole genome shotgun (WGS) entry which is preliminary data.</text>
</comment>
<feature type="region of interest" description="Disordered" evidence="3">
    <location>
        <begin position="114"/>
        <end position="337"/>
    </location>
</feature>
<feature type="zinc finger region" description="C3H1-type" evidence="2">
    <location>
        <begin position="481"/>
        <end position="510"/>
    </location>
</feature>
<feature type="compositionally biased region" description="Polar residues" evidence="3">
    <location>
        <begin position="175"/>
        <end position="186"/>
    </location>
</feature>
<evidence type="ECO:0000256" key="3">
    <source>
        <dbReference type="SAM" id="MobiDB-lite"/>
    </source>
</evidence>
<feature type="zinc finger region" description="C3H1-type" evidence="2">
    <location>
        <begin position="546"/>
        <end position="576"/>
    </location>
</feature>